<dbReference type="Proteomes" id="UP000002785">
    <property type="component" value="Chromosome"/>
</dbReference>
<proteinExistence type="predicted"/>
<dbReference type="EMBL" id="CM000951">
    <property type="protein sequence ID" value="EFH28983.1"/>
    <property type="molecule type" value="Genomic_DNA"/>
</dbReference>
<dbReference type="HOGENOM" id="CLU_3123419_0_0_11"/>
<gene>
    <name evidence="1" type="ORF">SSEG_11239</name>
</gene>
<organism evidence="1 2">
    <name type="scientific">Streptomyces sviceus (strain ATCC 29083 / DSM 924 / JCM 4929 / NBRC 13980 / NCIMB 11184 / NRRL 5439 / UC 5370)</name>
    <dbReference type="NCBI Taxonomy" id="463191"/>
    <lineage>
        <taxon>Bacteria</taxon>
        <taxon>Bacillati</taxon>
        <taxon>Actinomycetota</taxon>
        <taxon>Actinomycetes</taxon>
        <taxon>Kitasatosporales</taxon>
        <taxon>Streptomycetaceae</taxon>
        <taxon>Streptomyces</taxon>
    </lineage>
</organism>
<accession>D6XB34</accession>
<name>D6XB34_STRX2</name>
<protein>
    <submittedName>
        <fullName evidence="1">Uncharacterized protein</fullName>
    </submittedName>
</protein>
<evidence type="ECO:0000313" key="1">
    <source>
        <dbReference type="EMBL" id="EFH28983.1"/>
    </source>
</evidence>
<keyword evidence="2" id="KW-1185">Reference proteome</keyword>
<reference evidence="1" key="1">
    <citation type="submission" date="2009-10" db="EMBL/GenBank/DDBJ databases">
        <title>The genome sequence of Streptomyces sviceus strain ATCC 29083.</title>
        <authorList>
            <consortium name="The Broad Institute Genome Sequencing Platform"/>
            <consortium name="Broad Institute Microbial Sequencing Center"/>
            <person name="Fischbach M."/>
            <person name="Godfrey P."/>
            <person name="Ward D."/>
            <person name="Young S."/>
            <person name="Zeng Q."/>
            <person name="Koehrsen M."/>
            <person name="Alvarado L."/>
            <person name="Berlin A.M."/>
            <person name="Bochicchio J."/>
            <person name="Borenstein D."/>
            <person name="Chapman S.B."/>
            <person name="Chen Z."/>
            <person name="Engels R."/>
            <person name="Freedman E."/>
            <person name="Gellesch M."/>
            <person name="Goldberg J."/>
            <person name="Griggs A."/>
            <person name="Gujja S."/>
            <person name="Heilman E.R."/>
            <person name="Heiman D.I."/>
            <person name="Hepburn T.A."/>
            <person name="Howarth C."/>
            <person name="Jen D."/>
            <person name="Larson L."/>
            <person name="Lewis B."/>
            <person name="Mehta T."/>
            <person name="Park D."/>
            <person name="Pearson M."/>
            <person name="Richards J."/>
            <person name="Roberts A."/>
            <person name="Saif S."/>
            <person name="Shea T.D."/>
            <person name="Shenoy N."/>
            <person name="Sisk P."/>
            <person name="Stolte C."/>
            <person name="Sykes S.N."/>
            <person name="Thomson T."/>
            <person name="Walk T."/>
            <person name="White J."/>
            <person name="Yandava C."/>
            <person name="Straight P."/>
            <person name="Clardy J."/>
            <person name="Hung D."/>
            <person name="Kolter R."/>
            <person name="Mekalanos J."/>
            <person name="Walker S."/>
            <person name="Walsh C.T."/>
            <person name="Wieland-Brown L.C."/>
            <person name="Haas B."/>
            <person name="Nusbaum C."/>
            <person name="Birren B."/>
        </authorList>
    </citation>
    <scope>NUCLEOTIDE SEQUENCE [LARGE SCALE GENOMIC DNA]</scope>
    <source>
        <strain evidence="1">ATCC 29083</strain>
    </source>
</reference>
<sequence length="50" mass="5363">MTGVVARGVHVIRPGSSARCLPHYRVFTVMALALHRAGGDCQSPRALMES</sequence>
<dbReference type="AlphaFoldDB" id="D6XB34"/>
<evidence type="ECO:0000313" key="2">
    <source>
        <dbReference type="Proteomes" id="UP000002785"/>
    </source>
</evidence>